<feature type="chain" id="PRO_5009325563" evidence="5">
    <location>
        <begin position="21"/>
        <end position="138"/>
    </location>
</feature>
<evidence type="ECO:0000313" key="7">
    <source>
        <dbReference type="Proteomes" id="UP000095300"/>
    </source>
</evidence>
<dbReference type="Gene3D" id="1.10.238.20">
    <property type="entry name" value="Pheromone/general odorant binding protein domain"/>
    <property type="match status" value="1"/>
</dbReference>
<keyword evidence="7" id="KW-1185">Reference proteome</keyword>
<feature type="signal peptide" evidence="5">
    <location>
        <begin position="1"/>
        <end position="20"/>
    </location>
</feature>
<name>A0A1I8NSP9_STOCA</name>
<evidence type="ECO:0000256" key="4">
    <source>
        <dbReference type="ARBA" id="ARBA00022729"/>
    </source>
</evidence>
<dbReference type="PANTHER" id="PTHR11857:SF43">
    <property type="entry name" value="GEO07291P1-RELATED"/>
    <property type="match status" value="1"/>
</dbReference>
<dbReference type="PANTHER" id="PTHR11857">
    <property type="entry name" value="ODORANT BINDING PROTEIN-RELATED"/>
    <property type="match status" value="1"/>
</dbReference>
<dbReference type="SMART" id="SM00708">
    <property type="entry name" value="PhBP"/>
    <property type="match status" value="1"/>
</dbReference>
<comment type="subcellular location">
    <subcellularLocation>
        <location evidence="1">Secreted</location>
    </subcellularLocation>
</comment>
<dbReference type="SUPFAM" id="SSF47565">
    <property type="entry name" value="Insect pheromone/odorant-binding proteins"/>
    <property type="match status" value="1"/>
</dbReference>
<dbReference type="GO" id="GO:0005549">
    <property type="term" value="F:odorant binding"/>
    <property type="evidence" value="ECO:0007669"/>
    <property type="project" value="InterPro"/>
</dbReference>
<dbReference type="GO" id="GO:0007608">
    <property type="term" value="P:sensory perception of smell"/>
    <property type="evidence" value="ECO:0007669"/>
    <property type="project" value="TreeGrafter"/>
</dbReference>
<proteinExistence type="inferred from homology"/>
<dbReference type="EnsemblMetazoa" id="SCAU001675-RA">
    <property type="protein sequence ID" value="SCAU001675-PA"/>
    <property type="gene ID" value="SCAU001675"/>
</dbReference>
<organism evidence="6 7">
    <name type="scientific">Stomoxys calcitrans</name>
    <name type="common">Stable fly</name>
    <name type="synonym">Conops calcitrans</name>
    <dbReference type="NCBI Taxonomy" id="35570"/>
    <lineage>
        <taxon>Eukaryota</taxon>
        <taxon>Metazoa</taxon>
        <taxon>Ecdysozoa</taxon>
        <taxon>Arthropoda</taxon>
        <taxon>Hexapoda</taxon>
        <taxon>Insecta</taxon>
        <taxon>Pterygota</taxon>
        <taxon>Neoptera</taxon>
        <taxon>Endopterygota</taxon>
        <taxon>Diptera</taxon>
        <taxon>Brachycera</taxon>
        <taxon>Muscomorpha</taxon>
        <taxon>Muscoidea</taxon>
        <taxon>Muscidae</taxon>
        <taxon>Stomoxys</taxon>
    </lineage>
</organism>
<keyword evidence="4 5" id="KW-0732">Signal</keyword>
<dbReference type="AlphaFoldDB" id="A0A1I8NSP9"/>
<sequence length="138" mass="15237">MKSLEVLVVVALFAGQLVHGHIPVKLNPEQMAKTAVIASECITQEKTSKEAVVAFSQGDFSKADKNLKCYSNCFLTKTGFLVDGVLQMDVVKSKMGPHLGEDKLKVIMEKCAHLKGSDNCETAFMLFECYHKEHADIM</sequence>
<dbReference type="Pfam" id="PF01395">
    <property type="entry name" value="PBP_GOBP"/>
    <property type="match status" value="1"/>
</dbReference>
<reference evidence="6" key="1">
    <citation type="submission" date="2020-05" db="UniProtKB">
        <authorList>
            <consortium name="EnsemblMetazoa"/>
        </authorList>
    </citation>
    <scope>IDENTIFICATION</scope>
    <source>
        <strain evidence="6">USDA</strain>
    </source>
</reference>
<evidence type="ECO:0000256" key="3">
    <source>
        <dbReference type="ARBA" id="ARBA00022525"/>
    </source>
</evidence>
<dbReference type="Proteomes" id="UP000095300">
    <property type="component" value="Unassembled WGS sequence"/>
</dbReference>
<dbReference type="InterPro" id="IPR036728">
    <property type="entry name" value="PBP_GOBP_sf"/>
</dbReference>
<gene>
    <name evidence="6" type="primary">106088813</name>
</gene>
<dbReference type="GO" id="GO:0005615">
    <property type="term" value="C:extracellular space"/>
    <property type="evidence" value="ECO:0007669"/>
    <property type="project" value="TreeGrafter"/>
</dbReference>
<evidence type="ECO:0000313" key="6">
    <source>
        <dbReference type="EnsemblMetazoa" id="SCAU001675-PA"/>
    </source>
</evidence>
<comment type="similarity">
    <text evidence="2">Belongs to the PBP/GOBP family.</text>
</comment>
<keyword evidence="3" id="KW-0964">Secreted</keyword>
<dbReference type="VEuPathDB" id="VectorBase:SCAU001675"/>
<dbReference type="CDD" id="cd23992">
    <property type="entry name" value="PBP_GOBP"/>
    <property type="match status" value="1"/>
</dbReference>
<dbReference type="FunFam" id="1.10.238.20:FF:000001">
    <property type="entry name" value="General odorant-binding protein lush"/>
    <property type="match status" value="1"/>
</dbReference>
<accession>A0A1I8NSP9</accession>
<protein>
    <submittedName>
        <fullName evidence="6">Uncharacterized protein</fullName>
    </submittedName>
</protein>
<dbReference type="InterPro" id="IPR006170">
    <property type="entry name" value="PBP/GOBP"/>
</dbReference>
<evidence type="ECO:0000256" key="5">
    <source>
        <dbReference type="SAM" id="SignalP"/>
    </source>
</evidence>
<evidence type="ECO:0000256" key="2">
    <source>
        <dbReference type="ARBA" id="ARBA00008098"/>
    </source>
</evidence>
<evidence type="ECO:0000256" key="1">
    <source>
        <dbReference type="ARBA" id="ARBA00004613"/>
    </source>
</evidence>